<evidence type="ECO:0000313" key="1">
    <source>
        <dbReference type="EMBL" id="KAJ9113113.1"/>
    </source>
</evidence>
<comment type="caution">
    <text evidence="1">The sequence shown here is derived from an EMBL/GenBank/DDBJ whole genome shotgun (WGS) entry which is preliminary data.</text>
</comment>
<dbReference type="Proteomes" id="UP001230649">
    <property type="component" value="Unassembled WGS sequence"/>
</dbReference>
<name>A0ACC2WNS0_9TREE</name>
<sequence>MSIFDYFTTSASPAKSLVPESAVANPASGVAKASNPNVNPLNPEGLKPCCACPATKSLRDDCFLKTNPDTAQEDCREFIEKHKECMRGYGFKV</sequence>
<accession>A0ACC2WNS0</accession>
<evidence type="ECO:0000313" key="2">
    <source>
        <dbReference type="Proteomes" id="UP001230649"/>
    </source>
</evidence>
<keyword evidence="2" id="KW-1185">Reference proteome</keyword>
<reference evidence="1" key="1">
    <citation type="submission" date="2023-04" db="EMBL/GenBank/DDBJ databases">
        <title>Draft Genome sequencing of Naganishia species isolated from polar environments using Oxford Nanopore Technology.</title>
        <authorList>
            <person name="Leo P."/>
            <person name="Venkateswaran K."/>
        </authorList>
    </citation>
    <scope>NUCLEOTIDE SEQUENCE</scope>
    <source>
        <strain evidence="1">MNA-CCFEE 5262</strain>
    </source>
</reference>
<gene>
    <name evidence="1" type="ORF">QFC20_002001</name>
</gene>
<dbReference type="EMBL" id="JASBWS010000013">
    <property type="protein sequence ID" value="KAJ9113113.1"/>
    <property type="molecule type" value="Genomic_DNA"/>
</dbReference>
<proteinExistence type="predicted"/>
<organism evidence="1 2">
    <name type="scientific">Naganishia adeliensis</name>
    <dbReference type="NCBI Taxonomy" id="92952"/>
    <lineage>
        <taxon>Eukaryota</taxon>
        <taxon>Fungi</taxon>
        <taxon>Dikarya</taxon>
        <taxon>Basidiomycota</taxon>
        <taxon>Agaricomycotina</taxon>
        <taxon>Tremellomycetes</taxon>
        <taxon>Filobasidiales</taxon>
        <taxon>Filobasidiaceae</taxon>
        <taxon>Naganishia</taxon>
    </lineage>
</organism>
<protein>
    <submittedName>
        <fullName evidence="1">Uncharacterized protein</fullName>
    </submittedName>
</protein>